<dbReference type="Proteomes" id="UP000006320">
    <property type="component" value="Unassembled WGS sequence"/>
</dbReference>
<dbReference type="EMBL" id="BAEM01000015">
    <property type="protein sequence ID" value="GAC08989.1"/>
    <property type="molecule type" value="Genomic_DNA"/>
</dbReference>
<protein>
    <submittedName>
        <fullName evidence="1">Uncharacterized protein</fullName>
    </submittedName>
</protein>
<sequence length="39" mass="4649">MLLSVMQYFTNRWLRDMQQFGSIGDRACRVYGMENFNVA</sequence>
<gene>
    <name evidence="1" type="ORF">GCHA_1027</name>
</gene>
<dbReference type="AlphaFoldDB" id="A0AAV3UV01"/>
<evidence type="ECO:0000313" key="2">
    <source>
        <dbReference type="Proteomes" id="UP000006320"/>
    </source>
</evidence>
<name>A0AAV3UV01_9ALTE</name>
<accession>A0AAV3UV01</accession>
<evidence type="ECO:0000313" key="1">
    <source>
        <dbReference type="EMBL" id="GAC08989.1"/>
    </source>
</evidence>
<comment type="caution">
    <text evidence="1">The sequence shown here is derived from an EMBL/GenBank/DDBJ whole genome shotgun (WGS) entry which is preliminary data.</text>
</comment>
<reference evidence="1 2" key="1">
    <citation type="journal article" date="2017" name="Antonie Van Leeuwenhoek">
        <title>Rhizobium rhizosphaerae sp. nov., a novel species isolated from rice rhizosphere.</title>
        <authorList>
            <person name="Zhao J.J."/>
            <person name="Zhang J."/>
            <person name="Zhang R.J."/>
            <person name="Zhang C.W."/>
            <person name="Yin H.Q."/>
            <person name="Zhang X.X."/>
        </authorList>
    </citation>
    <scope>NUCLEOTIDE SEQUENCE [LARGE SCALE GENOMIC DNA]</scope>
    <source>
        <strain evidence="1 2">S18K6</strain>
    </source>
</reference>
<proteinExistence type="predicted"/>
<organism evidence="1 2">
    <name type="scientific">Paraglaciecola chathamensis S18K6</name>
    <dbReference type="NCBI Taxonomy" id="1127672"/>
    <lineage>
        <taxon>Bacteria</taxon>
        <taxon>Pseudomonadati</taxon>
        <taxon>Pseudomonadota</taxon>
        <taxon>Gammaproteobacteria</taxon>
        <taxon>Alteromonadales</taxon>
        <taxon>Alteromonadaceae</taxon>
        <taxon>Paraglaciecola</taxon>
    </lineage>
</organism>